<dbReference type="FunFam" id="1.25.40.10:FF:000398">
    <property type="entry name" value="pentatricopeptide repeat-containing protein PNM1, mitochondrial"/>
    <property type="match status" value="1"/>
</dbReference>
<evidence type="ECO:0000256" key="5">
    <source>
        <dbReference type="ARBA" id="ARBA00022737"/>
    </source>
</evidence>
<evidence type="ECO:0000256" key="4">
    <source>
        <dbReference type="ARBA" id="ARBA00022723"/>
    </source>
</evidence>
<dbReference type="PROSITE" id="PS00086">
    <property type="entry name" value="CYTOCHROME_P450"/>
    <property type="match status" value="1"/>
</dbReference>
<evidence type="ECO:0008006" key="15">
    <source>
        <dbReference type="Google" id="ProtNLM"/>
    </source>
</evidence>
<dbReference type="PRINTS" id="PR00385">
    <property type="entry name" value="P450"/>
</dbReference>
<evidence type="ECO:0000256" key="1">
    <source>
        <dbReference type="ARBA" id="ARBA00001971"/>
    </source>
</evidence>
<dbReference type="EMBL" id="RDQH01000332">
    <property type="protein sequence ID" value="RXH96457.1"/>
    <property type="molecule type" value="Genomic_DNA"/>
</dbReference>
<dbReference type="CDD" id="cd11076">
    <property type="entry name" value="CYP78"/>
    <property type="match status" value="1"/>
</dbReference>
<dbReference type="Pfam" id="PF13041">
    <property type="entry name" value="PPR_2"/>
    <property type="match status" value="1"/>
</dbReference>
<keyword evidence="12" id="KW-0472">Membrane</keyword>
<feature type="repeat" description="PPR" evidence="10">
    <location>
        <begin position="828"/>
        <end position="862"/>
    </location>
</feature>
<dbReference type="PANTHER" id="PTHR47946">
    <property type="entry name" value="CYTOCHROME P450 78A7-RELATED"/>
    <property type="match status" value="1"/>
</dbReference>
<comment type="similarity">
    <text evidence="2">Belongs to the cytochrome P450 family.</text>
</comment>
<feature type="transmembrane region" description="Helical" evidence="12">
    <location>
        <begin position="70"/>
        <end position="93"/>
    </location>
</feature>
<evidence type="ECO:0000256" key="6">
    <source>
        <dbReference type="ARBA" id="ARBA00023002"/>
    </source>
</evidence>
<dbReference type="GO" id="GO:0005506">
    <property type="term" value="F:iron ion binding"/>
    <property type="evidence" value="ECO:0007669"/>
    <property type="project" value="InterPro"/>
</dbReference>
<name>A0A498JNJ8_MALDO</name>
<keyword evidence="3 9" id="KW-0349">Heme</keyword>
<dbReference type="FunFam" id="1.25.40.10:FF:000897">
    <property type="entry name" value="Pentatricopeptide repeat-containing protein PNM1, mitochondrial"/>
    <property type="match status" value="1"/>
</dbReference>
<dbReference type="InterPro" id="IPR017972">
    <property type="entry name" value="Cyt_P450_CS"/>
</dbReference>
<gene>
    <name evidence="13" type="ORF">DVH24_008961</name>
</gene>
<dbReference type="STRING" id="3750.A0A498JNJ8"/>
<reference evidence="13 14" key="1">
    <citation type="submission" date="2018-10" db="EMBL/GenBank/DDBJ databases">
        <title>A high-quality apple genome assembly.</title>
        <authorList>
            <person name="Hu J."/>
        </authorList>
    </citation>
    <scope>NUCLEOTIDE SEQUENCE [LARGE SCALE GENOMIC DNA]</scope>
    <source>
        <strain evidence="14">cv. HFTH1</strain>
        <tissue evidence="13">Young leaf</tissue>
    </source>
</reference>
<proteinExistence type="inferred from homology"/>
<evidence type="ECO:0000256" key="3">
    <source>
        <dbReference type="ARBA" id="ARBA00022617"/>
    </source>
</evidence>
<dbReference type="InterPro" id="IPR051996">
    <property type="entry name" value="Cytochrome_P450_78A"/>
</dbReference>
<keyword evidence="4 9" id="KW-0479">Metal-binding</keyword>
<evidence type="ECO:0000313" key="13">
    <source>
        <dbReference type="EMBL" id="RXH96457.1"/>
    </source>
</evidence>
<dbReference type="GO" id="GO:0016705">
    <property type="term" value="F:oxidoreductase activity, acting on paired donors, with incorporation or reduction of molecular oxygen"/>
    <property type="evidence" value="ECO:0007669"/>
    <property type="project" value="InterPro"/>
</dbReference>
<dbReference type="InterPro" id="IPR002885">
    <property type="entry name" value="PPR_rpt"/>
</dbReference>
<evidence type="ECO:0000256" key="2">
    <source>
        <dbReference type="ARBA" id="ARBA00010617"/>
    </source>
</evidence>
<dbReference type="InterPro" id="IPR036396">
    <property type="entry name" value="Cyt_P450_sf"/>
</dbReference>
<feature type="compositionally biased region" description="Low complexity" evidence="11">
    <location>
        <begin position="667"/>
        <end position="680"/>
    </location>
</feature>
<evidence type="ECO:0000313" key="14">
    <source>
        <dbReference type="Proteomes" id="UP000290289"/>
    </source>
</evidence>
<organism evidence="13 14">
    <name type="scientific">Malus domestica</name>
    <name type="common">Apple</name>
    <name type="synonym">Pyrus malus</name>
    <dbReference type="NCBI Taxonomy" id="3750"/>
    <lineage>
        <taxon>Eukaryota</taxon>
        <taxon>Viridiplantae</taxon>
        <taxon>Streptophyta</taxon>
        <taxon>Embryophyta</taxon>
        <taxon>Tracheophyta</taxon>
        <taxon>Spermatophyta</taxon>
        <taxon>Magnoliopsida</taxon>
        <taxon>eudicotyledons</taxon>
        <taxon>Gunneridae</taxon>
        <taxon>Pentapetalae</taxon>
        <taxon>rosids</taxon>
        <taxon>fabids</taxon>
        <taxon>Rosales</taxon>
        <taxon>Rosaceae</taxon>
        <taxon>Amygdaloideae</taxon>
        <taxon>Maleae</taxon>
        <taxon>Malus</taxon>
    </lineage>
</organism>
<evidence type="ECO:0000256" key="9">
    <source>
        <dbReference type="PIRSR" id="PIRSR602401-1"/>
    </source>
</evidence>
<dbReference type="PANTHER" id="PTHR47946:SF14">
    <property type="entry name" value="CYTOCHROME P450 FAMILY PROTEIN"/>
    <property type="match status" value="1"/>
</dbReference>
<keyword evidence="12" id="KW-0812">Transmembrane</keyword>
<dbReference type="FunFam" id="1.10.630.10:FF:000016">
    <property type="entry name" value="Cytochrome P450 78A5"/>
    <property type="match status" value="1"/>
</dbReference>
<evidence type="ECO:0000256" key="11">
    <source>
        <dbReference type="SAM" id="MobiDB-lite"/>
    </source>
</evidence>
<dbReference type="AlphaFoldDB" id="A0A498JNJ8"/>
<keyword evidence="12" id="KW-1133">Transmembrane helix</keyword>
<dbReference type="Gene3D" id="1.25.40.10">
    <property type="entry name" value="Tetratricopeptide repeat domain"/>
    <property type="match status" value="3"/>
</dbReference>
<dbReference type="Proteomes" id="UP000290289">
    <property type="component" value="Chromosome 6"/>
</dbReference>
<dbReference type="NCBIfam" id="TIGR00756">
    <property type="entry name" value="PPR"/>
    <property type="match status" value="1"/>
</dbReference>
<feature type="region of interest" description="Disordered" evidence="11">
    <location>
        <begin position="655"/>
        <end position="684"/>
    </location>
</feature>
<keyword evidence="6" id="KW-0560">Oxidoreductase</keyword>
<feature type="compositionally biased region" description="Basic and acidic residues" evidence="11">
    <location>
        <begin position="1057"/>
        <end position="1075"/>
    </location>
</feature>
<comment type="cofactor">
    <cofactor evidence="1 9">
        <name>heme</name>
        <dbReference type="ChEBI" id="CHEBI:30413"/>
    </cofactor>
</comment>
<evidence type="ECO:0000256" key="8">
    <source>
        <dbReference type="ARBA" id="ARBA00023033"/>
    </source>
</evidence>
<evidence type="ECO:0000256" key="12">
    <source>
        <dbReference type="SAM" id="Phobius"/>
    </source>
</evidence>
<feature type="binding site" description="axial binding residue" evidence="9">
    <location>
        <position position="532"/>
    </location>
    <ligand>
        <name>heme</name>
        <dbReference type="ChEBI" id="CHEBI:30413"/>
    </ligand>
    <ligandPart>
        <name>Fe</name>
        <dbReference type="ChEBI" id="CHEBI:18248"/>
    </ligandPart>
</feature>
<keyword evidence="8" id="KW-0503">Monooxygenase</keyword>
<dbReference type="GO" id="GO:0048608">
    <property type="term" value="P:reproductive structure development"/>
    <property type="evidence" value="ECO:0007669"/>
    <property type="project" value="UniProtKB-ARBA"/>
</dbReference>
<dbReference type="GO" id="GO:0004497">
    <property type="term" value="F:monooxygenase activity"/>
    <property type="evidence" value="ECO:0007669"/>
    <property type="project" value="UniProtKB-KW"/>
</dbReference>
<dbReference type="Gene3D" id="1.10.630.10">
    <property type="entry name" value="Cytochrome P450"/>
    <property type="match status" value="1"/>
</dbReference>
<feature type="region of interest" description="Disordered" evidence="11">
    <location>
        <begin position="1057"/>
        <end position="1079"/>
    </location>
</feature>
<accession>A0A498JNJ8</accession>
<evidence type="ECO:0000256" key="7">
    <source>
        <dbReference type="ARBA" id="ARBA00023004"/>
    </source>
</evidence>
<feature type="transmembrane region" description="Helical" evidence="12">
    <location>
        <begin position="40"/>
        <end position="58"/>
    </location>
</feature>
<keyword evidence="7 9" id="KW-0408">Iron</keyword>
<keyword evidence="5" id="KW-0677">Repeat</keyword>
<sequence>MFTAITNRRDTFTLYINSVSFHFSHLYHPSQLLISHHLGFLFPKLCLFIFSFIFRVTMESNPLLIPPTGLSSFLSLELFICLFLFVFVFGFWLSPGGLAWALSKFKGQIHSKTTIPGPSGLPLLGLVLSFTGSLTHRVLAKLAETSKAKPLMAFSVGFTRFVISSHPDTAKELLNSTAFADRPIKESAYELLFHKAMGFAPFGEYWRNLRRISSTHLFHPQRIASFGLFRESIGRKMVGEMKSFMKRSDEVEVRKVLHFGSLNSVMMSVFGRSYEFGGELGCGNGEGLELEGLVSEGYELLGIFNWSDHFPFLGFLDLQGVRRRCKKLVAKVNAFVGKIIEEHRVKRDENYGVLSADHESGDFVDVLLDLEKENKLSDSDMIAVLWEMIFRGTDTVAILLEWILARMVLHPDIQAKAQSEIDAVVGTPARSVSNFDLPKLPYLHAIVKETLRMHPPGPLLSWARLAIHDTHIGHHFIPAGTTAMVNMFAITHDEEIWSNPNEFKPERLVSEDVLIMGSDLRLAPFGSGRRVCPGKAMGLATVELWLAQLLQSFKWVPCDDQSGVDLSETLKLSLEMKNSLVCKAVPRVSLQLRRLLLRYLSSTFSSPSSSQTLQTHVPVLSQNPNHFRHSQPAITTATSSHFLCLPHFSLSKPFSSSAPPTQDADQSELAQSLSSELLQDPSSDPLSVTQRLQLSFSHITPTPSLVLSVRPYGSWWLISNPNFEHSDETLSYFVDYFGRRKDFKATHDVIVSSGGVAGAKTFDSAIDRLVRAGRPAQAVSFFEKMEKDYGLKRDKDSLKLVIEKLCENGFASNAEKMVKGLANEFFPDVYMCDLLIQGWCVDGKLEEARRLAGEMYRGRFEIGTTAYNAILDCVSKLCRKKDPFRLHSEVEEILVDMDTHGVPRNAETFNVMISNLCKIRRTEDALNLFERMGEWGCYPNETTFLVLIRSLYQAARIGEGDEMIDKMKSAGFGEALNKEYYGFLKILCGIERIDHALRVFKKMKDDKFEPGIKTYELLMGKLYAHSRVDRATALFNEAQKRGVPLTQKAYPVDPTKKELKGAKKEKKRETFPEKMARKKRRLKQIRLSFVKEPKKMQRRAY</sequence>
<dbReference type="InterPro" id="IPR011990">
    <property type="entry name" value="TPR-like_helical_dom_sf"/>
</dbReference>
<dbReference type="Pfam" id="PF01535">
    <property type="entry name" value="PPR"/>
    <property type="match status" value="2"/>
</dbReference>
<dbReference type="PRINTS" id="PR00463">
    <property type="entry name" value="EP450I"/>
</dbReference>
<evidence type="ECO:0000256" key="10">
    <source>
        <dbReference type="PROSITE-ProRule" id="PRU00708"/>
    </source>
</evidence>
<dbReference type="GO" id="GO:0020037">
    <property type="term" value="F:heme binding"/>
    <property type="evidence" value="ECO:0007669"/>
    <property type="project" value="InterPro"/>
</dbReference>
<dbReference type="InterPro" id="IPR002401">
    <property type="entry name" value="Cyt_P450_E_grp-I"/>
</dbReference>
<dbReference type="InterPro" id="IPR001128">
    <property type="entry name" value="Cyt_P450"/>
</dbReference>
<keyword evidence="14" id="KW-1185">Reference proteome</keyword>
<feature type="repeat" description="PPR" evidence="10">
    <location>
        <begin position="905"/>
        <end position="939"/>
    </location>
</feature>
<dbReference type="SUPFAM" id="SSF48264">
    <property type="entry name" value="Cytochrome P450"/>
    <property type="match status" value="1"/>
</dbReference>
<comment type="caution">
    <text evidence="13">The sequence shown here is derived from an EMBL/GenBank/DDBJ whole genome shotgun (WGS) entry which is preliminary data.</text>
</comment>
<dbReference type="PROSITE" id="PS51375">
    <property type="entry name" value="PPR"/>
    <property type="match status" value="2"/>
</dbReference>
<dbReference type="Pfam" id="PF00067">
    <property type="entry name" value="p450"/>
    <property type="match status" value="1"/>
</dbReference>
<protein>
    <recommendedName>
        <fullName evidence="15">Pentacotripeptide-repeat region of PRORP domain-containing protein</fullName>
    </recommendedName>
</protein>